<dbReference type="InterPro" id="IPR053137">
    <property type="entry name" value="NLR-like"/>
</dbReference>
<dbReference type="GO" id="GO:0008270">
    <property type="term" value="F:zinc ion binding"/>
    <property type="evidence" value="ECO:0007669"/>
    <property type="project" value="UniProtKB-KW"/>
</dbReference>
<dbReference type="SUPFAM" id="SSF48452">
    <property type="entry name" value="TPR-like"/>
    <property type="match status" value="1"/>
</dbReference>
<evidence type="ECO:0000313" key="6">
    <source>
        <dbReference type="EMBL" id="CAH0365983.1"/>
    </source>
</evidence>
<dbReference type="InterPro" id="IPR013083">
    <property type="entry name" value="Znf_RING/FYVE/PHD"/>
</dbReference>
<dbReference type="EMBL" id="CAKKNE010000001">
    <property type="protein sequence ID" value="CAH0365983.1"/>
    <property type="molecule type" value="Genomic_DNA"/>
</dbReference>
<evidence type="ECO:0000256" key="3">
    <source>
        <dbReference type="ARBA" id="ARBA00022833"/>
    </source>
</evidence>
<reference evidence="6" key="1">
    <citation type="submission" date="2021-11" db="EMBL/GenBank/DDBJ databases">
        <authorList>
            <consortium name="Genoscope - CEA"/>
            <person name="William W."/>
        </authorList>
    </citation>
    <scope>NUCLEOTIDE SEQUENCE</scope>
</reference>
<name>A0A8J2S767_9STRA</name>
<evidence type="ECO:0000256" key="1">
    <source>
        <dbReference type="ARBA" id="ARBA00022723"/>
    </source>
</evidence>
<dbReference type="Gene3D" id="6.10.140.2220">
    <property type="match status" value="1"/>
</dbReference>
<keyword evidence="2 4" id="KW-0863">Zinc-finger</keyword>
<dbReference type="OrthoDB" id="5986190at2759"/>
<evidence type="ECO:0000256" key="4">
    <source>
        <dbReference type="PROSITE-ProRule" id="PRU00134"/>
    </source>
</evidence>
<dbReference type="Proteomes" id="UP000789595">
    <property type="component" value="Unassembled WGS sequence"/>
</dbReference>
<gene>
    <name evidence="6" type="ORF">PECAL_1P24500</name>
</gene>
<organism evidence="6 7">
    <name type="scientific">Pelagomonas calceolata</name>
    <dbReference type="NCBI Taxonomy" id="35677"/>
    <lineage>
        <taxon>Eukaryota</taxon>
        <taxon>Sar</taxon>
        <taxon>Stramenopiles</taxon>
        <taxon>Ochrophyta</taxon>
        <taxon>Pelagophyceae</taxon>
        <taxon>Pelagomonadales</taxon>
        <taxon>Pelagomonadaceae</taxon>
        <taxon>Pelagomonas</taxon>
    </lineage>
</organism>
<accession>A0A8J2S767</accession>
<keyword evidence="1" id="KW-0479">Metal-binding</keyword>
<protein>
    <recommendedName>
        <fullName evidence="5">MYND-type domain-containing protein</fullName>
    </recommendedName>
</protein>
<evidence type="ECO:0000256" key="2">
    <source>
        <dbReference type="ARBA" id="ARBA00022771"/>
    </source>
</evidence>
<dbReference type="Gene3D" id="1.25.40.10">
    <property type="entry name" value="Tetratricopeptide repeat domain"/>
    <property type="match status" value="1"/>
</dbReference>
<dbReference type="Gene3D" id="3.30.40.10">
    <property type="entry name" value="Zinc/RING finger domain, C3HC4 (zinc finger)"/>
    <property type="match status" value="1"/>
</dbReference>
<evidence type="ECO:0000259" key="5">
    <source>
        <dbReference type="PROSITE" id="PS50865"/>
    </source>
</evidence>
<dbReference type="InterPro" id="IPR002893">
    <property type="entry name" value="Znf_MYND"/>
</dbReference>
<dbReference type="PANTHER" id="PTHR46082">
    <property type="entry name" value="ATP/GTP-BINDING PROTEIN-RELATED"/>
    <property type="match status" value="1"/>
</dbReference>
<dbReference type="Pfam" id="PF01753">
    <property type="entry name" value="zf-MYND"/>
    <property type="match status" value="1"/>
</dbReference>
<keyword evidence="3" id="KW-0862">Zinc</keyword>
<dbReference type="AlphaFoldDB" id="A0A8J2S767"/>
<evidence type="ECO:0000313" key="7">
    <source>
        <dbReference type="Proteomes" id="UP000789595"/>
    </source>
</evidence>
<dbReference type="SUPFAM" id="SSF144232">
    <property type="entry name" value="HIT/MYND zinc finger-like"/>
    <property type="match status" value="1"/>
</dbReference>
<feature type="domain" description="MYND-type" evidence="5">
    <location>
        <begin position="6"/>
        <end position="46"/>
    </location>
</feature>
<sequence>MILTQCPACAAPLPPRAAKQCSRCKTRYCGPACQVQHWKAGHDKLCRKIRKSGGAEQYHANTKYAEAVAVAAEACAEDTKGQTCYICTEAVHWKTKEGLVRGCACRGTAGVAHVSCLAEQVRILCDEAAENHLDMSPRWVRWHTCSLCEQSYHGVVFCAMGWACWKTYAGRAENNKARMSAMTVLGSALCAEDQEGALRVREAELAMLRYHDSPEEYLLIAQGNLANSYQRLGRAEAALNMYRDVYSGRLRIFGEEHRDTLMAANNYANFLIELQHYAEAKSLLRKLAPAAQRVLGESEQLKFVLRMIYARALYMAPRATADDLREAVKILTETARAARRVLGGAHPRALAIEESLRESRAALSACEASAA</sequence>
<comment type="caution">
    <text evidence="6">The sequence shown here is derived from an EMBL/GenBank/DDBJ whole genome shotgun (WGS) entry which is preliminary data.</text>
</comment>
<dbReference type="Pfam" id="PF13424">
    <property type="entry name" value="TPR_12"/>
    <property type="match status" value="1"/>
</dbReference>
<proteinExistence type="predicted"/>
<dbReference type="PANTHER" id="PTHR46082:SF6">
    <property type="entry name" value="AAA+ ATPASE DOMAIN-CONTAINING PROTEIN-RELATED"/>
    <property type="match status" value="1"/>
</dbReference>
<dbReference type="PROSITE" id="PS50865">
    <property type="entry name" value="ZF_MYND_2"/>
    <property type="match status" value="1"/>
</dbReference>
<dbReference type="InterPro" id="IPR011990">
    <property type="entry name" value="TPR-like_helical_dom_sf"/>
</dbReference>
<keyword evidence="7" id="KW-1185">Reference proteome</keyword>